<dbReference type="Proteomes" id="UP000693970">
    <property type="component" value="Unassembled WGS sequence"/>
</dbReference>
<keyword evidence="4" id="KW-1185">Reference proteome</keyword>
<evidence type="ECO:0000256" key="2">
    <source>
        <dbReference type="SAM" id="MobiDB-lite"/>
    </source>
</evidence>
<comment type="caution">
    <text evidence="3">The sequence shown here is derived from an EMBL/GenBank/DDBJ whole genome shotgun (WGS) entry which is preliminary data.</text>
</comment>
<feature type="region of interest" description="Disordered" evidence="2">
    <location>
        <begin position="75"/>
        <end position="123"/>
    </location>
</feature>
<feature type="coiled-coil region" evidence="1">
    <location>
        <begin position="524"/>
        <end position="558"/>
    </location>
</feature>
<name>A0A9K3LDW0_9STRA</name>
<protein>
    <submittedName>
        <fullName evidence="3">Uncharacterized protein</fullName>
    </submittedName>
</protein>
<keyword evidence="1" id="KW-0175">Coiled coil</keyword>
<organism evidence="3 4">
    <name type="scientific">Nitzschia inconspicua</name>
    <dbReference type="NCBI Taxonomy" id="303405"/>
    <lineage>
        <taxon>Eukaryota</taxon>
        <taxon>Sar</taxon>
        <taxon>Stramenopiles</taxon>
        <taxon>Ochrophyta</taxon>
        <taxon>Bacillariophyta</taxon>
        <taxon>Bacillariophyceae</taxon>
        <taxon>Bacillariophycidae</taxon>
        <taxon>Bacillariales</taxon>
        <taxon>Bacillariaceae</taxon>
        <taxon>Nitzschia</taxon>
    </lineage>
</organism>
<feature type="region of interest" description="Disordered" evidence="2">
    <location>
        <begin position="322"/>
        <end position="388"/>
    </location>
</feature>
<evidence type="ECO:0000256" key="1">
    <source>
        <dbReference type="SAM" id="Coils"/>
    </source>
</evidence>
<feature type="coiled-coil region" evidence="1">
    <location>
        <begin position="587"/>
        <end position="614"/>
    </location>
</feature>
<dbReference type="EMBL" id="JAGRRH010000014">
    <property type="protein sequence ID" value="KAG7358936.1"/>
    <property type="molecule type" value="Genomic_DNA"/>
</dbReference>
<dbReference type="AlphaFoldDB" id="A0A9K3LDW0"/>
<feature type="region of interest" description="Disordered" evidence="2">
    <location>
        <begin position="41"/>
        <end position="62"/>
    </location>
</feature>
<feature type="compositionally biased region" description="Basic and acidic residues" evidence="2">
    <location>
        <begin position="466"/>
        <end position="475"/>
    </location>
</feature>
<feature type="compositionally biased region" description="Basic and acidic residues" evidence="2">
    <location>
        <begin position="81"/>
        <end position="99"/>
    </location>
</feature>
<feature type="compositionally biased region" description="Basic and acidic residues" evidence="2">
    <location>
        <begin position="503"/>
        <end position="519"/>
    </location>
</feature>
<sequence length="687" mass="77129">MTSSAVPFSSSSSSLQLLPSYGASSFSDAVSEPGPLRYKARVTNCTTQSSKNGPKSDSITHFSHPYDVTRRINHVSASSTKDCESNGEKIQEKEDDRPARNSKRNGFLRLSKKTKNKSSASSNCTTNPLIVSIIAGDWRNALSAIITNPELAGQQDIISLHEHKTVALPIHVACCAHTPPDLFDKILDAFPVGAAQTDEVMGRLPLHWACMSRASNHVLERLIQAFPAACNSYDLTNSRSPLHFLVIFGTTVDQFLPLLQAASVDHNRIFQHLDNEGKTPMGLARSYINPARADILSLLLRYEDSALCNGRRREGVSMTESIMSRGKLHRAETEASSRNSEETTVYRPMPRQLNELWQTSGARSGECKEKKSGYGPPRPSPTITSPRKLRRHFAYPDHLIDRVEMGEFGKPISPPSMVRDATRECQRKGDPTRCAFHVLENQSDPPINPLQTGKWPVPKPNSDNHPSADGDANHNERMYFVPPEKIFANVSCNLRNTKMQSFNDEKQQSHDSKERESKSAESMVEEMLLNMKQCEDSIGQLQKDLDQKESEISNLEVVTTEMTMREQHLLLGLEDAKCVLLHQHENVQKKRQTVNLLRDKIAKLQSELAMEESILSPMERTVFMLEQSVFEKEQKLKDHREEQASLEAVRQAILTEKTYVTRDLEITNSELQSLKAIQAMARVEDTT</sequence>
<gene>
    <name evidence="3" type="ORF">IV203_015525</name>
</gene>
<evidence type="ECO:0000313" key="4">
    <source>
        <dbReference type="Proteomes" id="UP000693970"/>
    </source>
</evidence>
<feature type="region of interest" description="Disordered" evidence="2">
    <location>
        <begin position="500"/>
        <end position="522"/>
    </location>
</feature>
<reference evidence="3" key="1">
    <citation type="journal article" date="2021" name="Sci. Rep.">
        <title>Diploid genomic architecture of Nitzschia inconspicua, an elite biomass production diatom.</title>
        <authorList>
            <person name="Oliver A."/>
            <person name="Podell S."/>
            <person name="Pinowska A."/>
            <person name="Traller J.C."/>
            <person name="Smith S.R."/>
            <person name="McClure R."/>
            <person name="Beliaev A."/>
            <person name="Bohutskyi P."/>
            <person name="Hill E.A."/>
            <person name="Rabines A."/>
            <person name="Zheng H."/>
            <person name="Allen L.Z."/>
            <person name="Kuo A."/>
            <person name="Grigoriev I.V."/>
            <person name="Allen A.E."/>
            <person name="Hazlebeck D."/>
            <person name="Allen E.E."/>
        </authorList>
    </citation>
    <scope>NUCLEOTIDE SEQUENCE</scope>
    <source>
        <strain evidence="3">Hildebrandi</strain>
    </source>
</reference>
<feature type="region of interest" description="Disordered" evidence="2">
    <location>
        <begin position="441"/>
        <end position="475"/>
    </location>
</feature>
<reference evidence="3" key="2">
    <citation type="submission" date="2021-04" db="EMBL/GenBank/DDBJ databases">
        <authorList>
            <person name="Podell S."/>
        </authorList>
    </citation>
    <scope>NUCLEOTIDE SEQUENCE</scope>
    <source>
        <strain evidence="3">Hildebrandi</strain>
    </source>
</reference>
<proteinExistence type="predicted"/>
<feature type="compositionally biased region" description="Polar residues" evidence="2">
    <location>
        <begin position="43"/>
        <end position="61"/>
    </location>
</feature>
<feature type="compositionally biased region" description="Polar residues" evidence="2">
    <location>
        <begin position="441"/>
        <end position="451"/>
    </location>
</feature>
<evidence type="ECO:0000313" key="3">
    <source>
        <dbReference type="EMBL" id="KAG7358936.1"/>
    </source>
</evidence>
<accession>A0A9K3LDW0</accession>
<feature type="compositionally biased region" description="Basic and acidic residues" evidence="2">
    <location>
        <begin position="329"/>
        <end position="341"/>
    </location>
</feature>